<dbReference type="PANTHER" id="PTHR45033">
    <property type="match status" value="1"/>
</dbReference>
<dbReference type="AlphaFoldDB" id="A0A0M4LPJ0"/>
<dbReference type="InterPro" id="IPR020843">
    <property type="entry name" value="ER"/>
</dbReference>
<sequence length="375" mass="41941">MESVAILNPKLQVTGISQKTGLARIADQDILCGSVTINAPRFDIFDPRNADYVLVRVNAFSCNYRDKALIVRAAEKMEAQEDAQPFAFFGSDFVGTVKAVGSNVSDLRAGMRVIPDCAYPYISSCGVAAGVVTNEASRGWLRLHRAKLLPIPDSMSDEIAASYSIGSQTSYSMVRRTDVKEGDKALVLSARSNTSMFIMKALLAHGVDVTAVSTSSWTEEEKSHFQSVHFIEAPRIQRDWDSDTSSLIREKFFDELFDPYYDLHLPFVLKYLKPDGRYITCGFKNQHDSFVEDADISGSDRFDNLLLSAMINDISIIGNCIGTHEDIVESIKRFTPHNWLPIDSVWSVSDGASFLYRTYSDKRRFGKAVLRYTQE</sequence>
<dbReference type="EMBL" id="CP010411">
    <property type="protein sequence ID" value="ALE08094.1"/>
    <property type="molecule type" value="Genomic_DNA"/>
</dbReference>
<dbReference type="InterPro" id="IPR036291">
    <property type="entry name" value="NAD(P)-bd_dom_sf"/>
</dbReference>
<evidence type="ECO:0000313" key="1">
    <source>
        <dbReference type="EMBL" id="ALE08094.1"/>
    </source>
</evidence>
<proteinExistence type="predicted"/>
<dbReference type="SMART" id="SM00829">
    <property type="entry name" value="PKS_ER"/>
    <property type="match status" value="1"/>
</dbReference>
<organism evidence="1 2">
    <name type="scientific">Bifidobacterium longum subsp. infantis</name>
    <dbReference type="NCBI Taxonomy" id="1682"/>
    <lineage>
        <taxon>Bacteria</taxon>
        <taxon>Bacillati</taxon>
        <taxon>Actinomycetota</taxon>
        <taxon>Actinomycetes</taxon>
        <taxon>Bifidobacteriales</taxon>
        <taxon>Bifidobacteriaceae</taxon>
        <taxon>Bifidobacterium</taxon>
    </lineage>
</organism>
<dbReference type="InterPro" id="IPR013154">
    <property type="entry name" value="ADH-like_N"/>
</dbReference>
<dbReference type="PANTHER" id="PTHR45033:SF2">
    <property type="entry name" value="ZINC-TYPE ALCOHOL DEHYDROGENASE-LIKE PROTEIN C1773.06C"/>
    <property type="match status" value="1"/>
</dbReference>
<protein>
    <submittedName>
        <fullName evidence="1">Alcohol dehydrogenase</fullName>
    </submittedName>
</protein>
<dbReference type="Proteomes" id="UP000067206">
    <property type="component" value="Chromosome"/>
</dbReference>
<name>A0A0M4LPJ0_BIFLI</name>
<dbReference type="PATRIC" id="fig|1682.24.peg.18"/>
<dbReference type="Gene3D" id="3.40.50.720">
    <property type="entry name" value="NAD(P)-binding Rossmann-like Domain"/>
    <property type="match status" value="1"/>
</dbReference>
<dbReference type="GO" id="GO:0016491">
    <property type="term" value="F:oxidoreductase activity"/>
    <property type="evidence" value="ECO:0007669"/>
    <property type="project" value="InterPro"/>
</dbReference>
<gene>
    <name evidence="1" type="ORF">RY67_17</name>
</gene>
<dbReference type="InterPro" id="IPR011032">
    <property type="entry name" value="GroES-like_sf"/>
</dbReference>
<reference evidence="1 2" key="1">
    <citation type="submission" date="2014-12" db="EMBL/GenBank/DDBJ databases">
        <title>Complete genome sequence of Bifidobacterium longum subsp. infantis BT1.</title>
        <authorList>
            <person name="Kim J.F."/>
            <person name="Kwak M.-J."/>
        </authorList>
    </citation>
    <scope>NUCLEOTIDE SEQUENCE [LARGE SCALE GENOMIC DNA]</scope>
    <source>
        <strain evidence="1 2">BT1</strain>
    </source>
</reference>
<dbReference type="InterPro" id="IPR052711">
    <property type="entry name" value="Zinc_ADH-like"/>
</dbReference>
<dbReference type="SUPFAM" id="SSF50129">
    <property type="entry name" value="GroES-like"/>
    <property type="match status" value="1"/>
</dbReference>
<dbReference type="Pfam" id="PF08240">
    <property type="entry name" value="ADH_N"/>
    <property type="match status" value="1"/>
</dbReference>
<accession>A0A0M4LPJ0</accession>
<dbReference type="Gene3D" id="3.90.180.10">
    <property type="entry name" value="Medium-chain alcohol dehydrogenases, catalytic domain"/>
    <property type="match status" value="1"/>
</dbReference>
<evidence type="ECO:0000313" key="2">
    <source>
        <dbReference type="Proteomes" id="UP000067206"/>
    </source>
</evidence>
<dbReference type="SUPFAM" id="SSF51735">
    <property type="entry name" value="NAD(P)-binding Rossmann-fold domains"/>
    <property type="match status" value="1"/>
</dbReference>
<dbReference type="RefSeq" id="WP_060619973.1">
    <property type="nucleotide sequence ID" value="NZ_CP010411.1"/>
</dbReference>